<dbReference type="PANTHER" id="PTHR30469">
    <property type="entry name" value="MULTIDRUG RESISTANCE PROTEIN MDTA"/>
    <property type="match status" value="1"/>
</dbReference>
<dbReference type="SUPFAM" id="SSF111369">
    <property type="entry name" value="HlyD-like secretion proteins"/>
    <property type="match status" value="1"/>
</dbReference>
<evidence type="ECO:0000259" key="12">
    <source>
        <dbReference type="Pfam" id="PF25944"/>
    </source>
</evidence>
<reference evidence="14 15" key="1">
    <citation type="submission" date="2021-03" db="EMBL/GenBank/DDBJ databases">
        <title>Genomic Encyclopedia of Type Strains, Phase III (KMG-III): the genomes of soil and plant-associated and newly described type strains.</title>
        <authorList>
            <person name="Whitman W."/>
        </authorList>
    </citation>
    <scope>NUCLEOTIDE SEQUENCE [LARGE SCALE GENOMIC DNA]</scope>
    <source>
        <strain evidence="14 15">IMMIB AFH-6</strain>
    </source>
</reference>
<comment type="caution">
    <text evidence="14">The sequence shown here is derived from an EMBL/GenBank/DDBJ whole genome shotgun (WGS) entry which is preliminary data.</text>
</comment>
<comment type="subcellular location">
    <subcellularLocation>
        <location evidence="1">Cell membrane</location>
    </subcellularLocation>
</comment>
<evidence type="ECO:0000256" key="2">
    <source>
        <dbReference type="ARBA" id="ARBA00009477"/>
    </source>
</evidence>
<protein>
    <submittedName>
        <fullName evidence="14">Multidrug efflux system membrane fusion protein</fullName>
    </submittedName>
</protein>
<dbReference type="Pfam" id="PF25917">
    <property type="entry name" value="BSH_RND"/>
    <property type="match status" value="1"/>
</dbReference>
<dbReference type="InterPro" id="IPR058627">
    <property type="entry name" value="MdtA-like_C"/>
</dbReference>
<dbReference type="Proteomes" id="UP000781958">
    <property type="component" value="Unassembled WGS sequence"/>
</dbReference>
<feature type="coiled-coil region" evidence="7">
    <location>
        <begin position="178"/>
        <end position="205"/>
    </location>
</feature>
<feature type="domain" description="Multidrug resistance protein MdtA-like alpha-helical hairpin" evidence="10">
    <location>
        <begin position="178"/>
        <end position="247"/>
    </location>
</feature>
<evidence type="ECO:0000256" key="7">
    <source>
        <dbReference type="SAM" id="Coils"/>
    </source>
</evidence>
<feature type="transmembrane region" description="Helical" evidence="9">
    <location>
        <begin position="68"/>
        <end position="90"/>
    </location>
</feature>
<keyword evidence="6 9" id="KW-0472">Membrane</keyword>
<dbReference type="Pfam" id="PF25967">
    <property type="entry name" value="RND-MFP_C"/>
    <property type="match status" value="1"/>
</dbReference>
<dbReference type="EMBL" id="JAGINP010000008">
    <property type="protein sequence ID" value="MBP2292879.1"/>
    <property type="molecule type" value="Genomic_DNA"/>
</dbReference>
<sequence length="471" mass="50206">MEGTAVAHGADTPRLGGPRLDGMHAAMKDSMDLDTPVKLPPESKSPGADPDALAPPYERRTEGRRRSALGRVIAWLVVLGLIAGGGWWFATRPTTEQAARSGRFGGERPPMPVVTAVVEKGDLPIRLNGLGTVSALATVTVRPQVSGQLTQIAFTEGQMVKKGDFLAEVDPRPFQLAVDQAQAQLMRDQAQLKNAQLDLERYRTLVKQDSIAKQQRDTQEALVQQYEGTVKSDQVAVDNAKLNLSYSRITAPVSGRVGLRLVDTGNYVTAGQTTGIVVITQIQPISVLFTLPEDNIPAIMARLRGGATLPVTAFDRTRAKTLATGTLETVDNQIDVTTGTVKLRARFDNADQTLFPNQFVNVQLLVDTLSGVPLVPVAAVQRGAPGTFVYVANRQDSTVAVRPITLGPSDGTRTVVEKGLKPGDLVVTEGADKLREGAKVLLPPEGGAPAAGGPPPGEGERGQHRRPRNAS</sequence>
<gene>
    <name evidence="14" type="ORF">J2851_002660</name>
</gene>
<keyword evidence="3" id="KW-0813">Transport</keyword>
<keyword evidence="9" id="KW-1133">Transmembrane helix</keyword>
<dbReference type="Pfam" id="PF25944">
    <property type="entry name" value="Beta-barrel_RND"/>
    <property type="match status" value="1"/>
</dbReference>
<feature type="region of interest" description="Disordered" evidence="8">
    <location>
        <begin position="440"/>
        <end position="471"/>
    </location>
</feature>
<evidence type="ECO:0000313" key="15">
    <source>
        <dbReference type="Proteomes" id="UP000781958"/>
    </source>
</evidence>
<dbReference type="Gene3D" id="2.40.50.100">
    <property type="match status" value="1"/>
</dbReference>
<accession>A0ABS4SKW6</accession>
<evidence type="ECO:0000256" key="5">
    <source>
        <dbReference type="ARBA" id="ARBA00022519"/>
    </source>
</evidence>
<evidence type="ECO:0000259" key="10">
    <source>
        <dbReference type="Pfam" id="PF25876"/>
    </source>
</evidence>
<dbReference type="Gene3D" id="2.40.420.20">
    <property type="match status" value="1"/>
</dbReference>
<keyword evidence="9" id="KW-0812">Transmembrane</keyword>
<keyword evidence="4" id="KW-1003">Cell membrane</keyword>
<dbReference type="Gene3D" id="1.10.287.470">
    <property type="entry name" value="Helix hairpin bin"/>
    <property type="match status" value="1"/>
</dbReference>
<evidence type="ECO:0000313" key="14">
    <source>
        <dbReference type="EMBL" id="MBP2292879.1"/>
    </source>
</evidence>
<proteinExistence type="inferred from homology"/>
<feature type="domain" description="Multidrug resistance protein MdtA-like beta-barrel" evidence="12">
    <location>
        <begin position="284"/>
        <end position="368"/>
    </location>
</feature>
<feature type="region of interest" description="Disordered" evidence="8">
    <location>
        <begin position="1"/>
        <end position="63"/>
    </location>
</feature>
<keyword evidence="7" id="KW-0175">Coiled coil</keyword>
<evidence type="ECO:0000256" key="8">
    <source>
        <dbReference type="SAM" id="MobiDB-lite"/>
    </source>
</evidence>
<dbReference type="NCBIfam" id="NF008589">
    <property type="entry name" value="PRK11556.1"/>
    <property type="match status" value="1"/>
</dbReference>
<evidence type="ECO:0000256" key="9">
    <source>
        <dbReference type="SAM" id="Phobius"/>
    </source>
</evidence>
<evidence type="ECO:0000256" key="6">
    <source>
        <dbReference type="ARBA" id="ARBA00023136"/>
    </source>
</evidence>
<evidence type="ECO:0000259" key="13">
    <source>
        <dbReference type="Pfam" id="PF25967"/>
    </source>
</evidence>
<dbReference type="InterPro" id="IPR058624">
    <property type="entry name" value="MdtA-like_HH"/>
</dbReference>
<dbReference type="NCBIfam" id="TIGR01730">
    <property type="entry name" value="RND_mfp"/>
    <property type="match status" value="1"/>
</dbReference>
<dbReference type="PANTHER" id="PTHR30469:SF12">
    <property type="entry name" value="MULTIDRUG RESISTANCE PROTEIN MDTA"/>
    <property type="match status" value="1"/>
</dbReference>
<dbReference type="InterPro" id="IPR058625">
    <property type="entry name" value="MdtA-like_BSH"/>
</dbReference>
<evidence type="ECO:0000256" key="1">
    <source>
        <dbReference type="ARBA" id="ARBA00004236"/>
    </source>
</evidence>
<dbReference type="InterPro" id="IPR006143">
    <property type="entry name" value="RND_pump_MFP"/>
</dbReference>
<evidence type="ECO:0000259" key="11">
    <source>
        <dbReference type="Pfam" id="PF25917"/>
    </source>
</evidence>
<dbReference type="Pfam" id="PF25876">
    <property type="entry name" value="HH_MFP_RND"/>
    <property type="match status" value="1"/>
</dbReference>
<name>A0ABS4SKW6_9PROT</name>
<organism evidence="14 15">
    <name type="scientific">Azospirillum rugosum</name>
    <dbReference type="NCBI Taxonomy" id="416170"/>
    <lineage>
        <taxon>Bacteria</taxon>
        <taxon>Pseudomonadati</taxon>
        <taxon>Pseudomonadota</taxon>
        <taxon>Alphaproteobacteria</taxon>
        <taxon>Rhodospirillales</taxon>
        <taxon>Azospirillaceae</taxon>
        <taxon>Azospirillum</taxon>
    </lineage>
</organism>
<comment type="similarity">
    <text evidence="2">Belongs to the membrane fusion protein (MFP) (TC 8.A.1) family.</text>
</comment>
<dbReference type="RefSeq" id="WP_246500626.1">
    <property type="nucleotide sequence ID" value="NZ_JAGINP010000008.1"/>
</dbReference>
<feature type="domain" description="Multidrug resistance protein MdtA-like C-terminal permuted SH3" evidence="13">
    <location>
        <begin position="374"/>
        <end position="433"/>
    </location>
</feature>
<keyword evidence="15" id="KW-1185">Reference proteome</keyword>
<evidence type="ECO:0000256" key="3">
    <source>
        <dbReference type="ARBA" id="ARBA00022448"/>
    </source>
</evidence>
<dbReference type="Gene3D" id="2.40.30.170">
    <property type="match status" value="1"/>
</dbReference>
<feature type="domain" description="Multidrug resistance protein MdtA-like barrel-sandwich hybrid" evidence="11">
    <location>
        <begin position="138"/>
        <end position="280"/>
    </location>
</feature>
<evidence type="ECO:0000256" key="4">
    <source>
        <dbReference type="ARBA" id="ARBA00022475"/>
    </source>
</evidence>
<dbReference type="InterPro" id="IPR058626">
    <property type="entry name" value="MdtA-like_b-barrel"/>
</dbReference>
<keyword evidence="5" id="KW-0997">Cell inner membrane</keyword>